<dbReference type="PIRSF" id="PIRSF031982">
    <property type="entry name" value="UCP031982_abhydr"/>
    <property type="match status" value="1"/>
</dbReference>
<dbReference type="Gene3D" id="3.40.50.1820">
    <property type="entry name" value="alpha/beta hydrolase"/>
    <property type="match status" value="1"/>
</dbReference>
<evidence type="ECO:0000313" key="4">
    <source>
        <dbReference type="Proteomes" id="UP000199706"/>
    </source>
</evidence>
<dbReference type="PANTHER" id="PTHR22946">
    <property type="entry name" value="DIENELACTONE HYDROLASE DOMAIN-CONTAINING PROTEIN-RELATED"/>
    <property type="match status" value="1"/>
</dbReference>
<gene>
    <name evidence="3" type="ORF">SAMN05216466_103348</name>
</gene>
<dbReference type="SUPFAM" id="SSF53474">
    <property type="entry name" value="alpha/beta-Hydrolases"/>
    <property type="match status" value="1"/>
</dbReference>
<dbReference type="AlphaFoldDB" id="A0A1G7U810"/>
<proteinExistence type="predicted"/>
<dbReference type="GO" id="GO:0052689">
    <property type="term" value="F:carboxylic ester hydrolase activity"/>
    <property type="evidence" value="ECO:0007669"/>
    <property type="project" value="UniProtKB-ARBA"/>
</dbReference>
<sequence length="296" mass="31845">MKGAVWYPCAEAPSDLKIGPISAPGTKDCPVMGNKLPLVVISHGAGGWFGGHHDVAETLANAGFVVAAIDHPLDSGRSKIRRPGDIASMTERPTDIKRLIDYMLSGWPDSSRIDPQQIGFFGFSRGGFTGLALIGGSPDFQLLLAHCPTYPGNHWCEQIRNDSTFAQSLTHDRRIKAAVIADPGLGAEFTANGLKDVTVPVQLWASAFGGDGVSPEDAATVSRNLPTKPDYRVVPNSGHFAFMAPCDAEFTRTVTNFGEPEICTDANGFDRVAFHRYFDADVLAFFRSHLAQTGQP</sequence>
<dbReference type="InterPro" id="IPR022742">
    <property type="entry name" value="Hydrolase_4"/>
</dbReference>
<reference evidence="3 4" key="1">
    <citation type="submission" date="2016-10" db="EMBL/GenBank/DDBJ databases">
        <authorList>
            <person name="de Groot N.N."/>
        </authorList>
    </citation>
    <scope>NUCLEOTIDE SEQUENCE [LARGE SCALE GENOMIC DNA]</scope>
    <source>
        <strain evidence="3 4">LMG 2247</strain>
    </source>
</reference>
<keyword evidence="1 3" id="KW-0378">Hydrolase</keyword>
<dbReference type="Proteomes" id="UP000199706">
    <property type="component" value="Unassembled WGS sequence"/>
</dbReference>
<accession>A0A1G7U810</accession>
<dbReference type="InterPro" id="IPR050261">
    <property type="entry name" value="FrsA_esterase"/>
</dbReference>
<protein>
    <submittedName>
        <fullName evidence="3">Predicted dienelactone hydrolase</fullName>
    </submittedName>
</protein>
<feature type="domain" description="Serine aminopeptidase S33" evidence="2">
    <location>
        <begin position="38"/>
        <end position="150"/>
    </location>
</feature>
<dbReference type="PANTHER" id="PTHR22946:SF9">
    <property type="entry name" value="POLYKETIDE TRANSFERASE AF380"/>
    <property type="match status" value="1"/>
</dbReference>
<evidence type="ECO:0000259" key="2">
    <source>
        <dbReference type="Pfam" id="PF12146"/>
    </source>
</evidence>
<organism evidence="3 4">
    <name type="scientific">Paraburkholderia phenazinium</name>
    <dbReference type="NCBI Taxonomy" id="60549"/>
    <lineage>
        <taxon>Bacteria</taxon>
        <taxon>Pseudomonadati</taxon>
        <taxon>Pseudomonadota</taxon>
        <taxon>Betaproteobacteria</taxon>
        <taxon>Burkholderiales</taxon>
        <taxon>Burkholderiaceae</taxon>
        <taxon>Paraburkholderia</taxon>
    </lineage>
</organism>
<evidence type="ECO:0000256" key="1">
    <source>
        <dbReference type="ARBA" id="ARBA00022801"/>
    </source>
</evidence>
<dbReference type="EMBL" id="FNCJ01000003">
    <property type="protein sequence ID" value="SDG43775.1"/>
    <property type="molecule type" value="Genomic_DNA"/>
</dbReference>
<dbReference type="Pfam" id="PF12146">
    <property type="entry name" value="Hydrolase_4"/>
    <property type="match status" value="1"/>
</dbReference>
<dbReference type="InterPro" id="IPR029058">
    <property type="entry name" value="AB_hydrolase_fold"/>
</dbReference>
<evidence type="ECO:0000313" key="3">
    <source>
        <dbReference type="EMBL" id="SDG43775.1"/>
    </source>
</evidence>
<name>A0A1G7U810_9BURK</name>
<dbReference type="InterPro" id="IPR016986">
    <property type="entry name" value="UCP031982_abhydr"/>
</dbReference>